<evidence type="ECO:0000313" key="3">
    <source>
        <dbReference type="Proteomes" id="UP000192756"/>
    </source>
</evidence>
<dbReference type="Gene3D" id="2.60.120.560">
    <property type="entry name" value="Exo-inulinase, domain 1"/>
    <property type="match status" value="1"/>
</dbReference>
<feature type="domain" description="3-keto-alpha-glucoside-1,2-lyase/3-keto-2-hydroxy-glucal hydratase" evidence="1">
    <location>
        <begin position="37"/>
        <end position="243"/>
    </location>
</feature>
<reference evidence="3" key="1">
    <citation type="submission" date="2017-04" db="EMBL/GenBank/DDBJ databases">
        <authorList>
            <person name="Varghese N."/>
            <person name="Submissions S."/>
        </authorList>
    </citation>
    <scope>NUCLEOTIDE SEQUENCE [LARGE SCALE GENOMIC DNA]</scope>
    <source>
        <strain evidence="3">DSM 12126</strain>
    </source>
</reference>
<dbReference type="OrthoDB" id="938897at2"/>
<name>A0A1W2DLR4_9SPHI</name>
<dbReference type="InterPro" id="IPR010496">
    <property type="entry name" value="AL/BT2_dom"/>
</dbReference>
<dbReference type="GO" id="GO:0016787">
    <property type="term" value="F:hydrolase activity"/>
    <property type="evidence" value="ECO:0007669"/>
    <property type="project" value="InterPro"/>
</dbReference>
<dbReference type="STRING" id="151894.SAMN04488524_3939"/>
<sequence>MKLTYLRFGTAALVWLFGTVVVSGQDLTNLPEFSLNDLSGFKNPGSSWTIAGSVTASLSAANELLPVKGSGTLINNPGKKGHGSDLFTNAVHGDMILELDYLMAKGSNSGIYLQGNYEIQLLDSWTVTKPLSSDNGGIYERWDDSKPEGQQGFGGYAPRQNASKAPGLWQHLKIAFQAPQFDAAENKIANARILSAELNGVLIHDNVELFGPTRGAANKEKAFGALRFQGDHGAVAFRNIKITALPKELRNGGQKGGGGADPIYIDAPVNTMIRSFVDLAARTRVVHAISVGSPQRVHYSYDLDNGLLVYAWRGDFVDATPMWDGRGNGTSRPRGARTAFTTTLQPALARLETAQAAWPLDTTGTGFKTRGYVMDNEDRPEFKYNLHGLQVTDAIKALENGEGLSREISVDKPAENIYLMLTGGTDIQELSKGIYLVDGQSWYLKFSNPQDKPVIRDAAGKKELIIQLRGKLNYSILF</sequence>
<protein>
    <recommendedName>
        <fullName evidence="1">3-keto-alpha-glucoside-1,2-lyase/3-keto-2-hydroxy-glucal hydratase domain-containing protein</fullName>
    </recommendedName>
</protein>
<accession>A0A1W2DLR4</accession>
<keyword evidence="3" id="KW-1185">Reference proteome</keyword>
<dbReference type="AlphaFoldDB" id="A0A1W2DLR4"/>
<evidence type="ECO:0000259" key="1">
    <source>
        <dbReference type="Pfam" id="PF06439"/>
    </source>
</evidence>
<dbReference type="Proteomes" id="UP000192756">
    <property type="component" value="Unassembled WGS sequence"/>
</dbReference>
<gene>
    <name evidence="2" type="ORF">SAMN04488524_3939</name>
</gene>
<dbReference type="Pfam" id="PF06439">
    <property type="entry name" value="3keto-disac_hyd"/>
    <property type="match status" value="1"/>
</dbReference>
<dbReference type="RefSeq" id="WP_084240701.1">
    <property type="nucleotide sequence ID" value="NZ_FWXT01000003.1"/>
</dbReference>
<organism evidence="2 3">
    <name type="scientific">Pedobacter africanus</name>
    <dbReference type="NCBI Taxonomy" id="151894"/>
    <lineage>
        <taxon>Bacteria</taxon>
        <taxon>Pseudomonadati</taxon>
        <taxon>Bacteroidota</taxon>
        <taxon>Sphingobacteriia</taxon>
        <taxon>Sphingobacteriales</taxon>
        <taxon>Sphingobacteriaceae</taxon>
        <taxon>Pedobacter</taxon>
    </lineage>
</organism>
<proteinExistence type="predicted"/>
<dbReference type="EMBL" id="FWXT01000003">
    <property type="protein sequence ID" value="SMC98002.1"/>
    <property type="molecule type" value="Genomic_DNA"/>
</dbReference>
<evidence type="ECO:0000313" key="2">
    <source>
        <dbReference type="EMBL" id="SMC98002.1"/>
    </source>
</evidence>